<dbReference type="AlphaFoldDB" id="A0A9P9AP06"/>
<comment type="similarity">
    <text evidence="1">Belongs to the NmrA-type oxidoreductase family. Isoflavone reductase subfamily.</text>
</comment>
<keyword evidence="2" id="KW-0521">NADP</keyword>
<reference evidence="5 6" key="1">
    <citation type="journal article" date="2021" name="Nat. Commun.">
        <title>Genetic determinants of endophytism in the Arabidopsis root mycobiome.</title>
        <authorList>
            <person name="Mesny F."/>
            <person name="Miyauchi S."/>
            <person name="Thiergart T."/>
            <person name="Pickel B."/>
            <person name="Atanasova L."/>
            <person name="Karlsson M."/>
            <person name="Huettel B."/>
            <person name="Barry K.W."/>
            <person name="Haridas S."/>
            <person name="Chen C."/>
            <person name="Bauer D."/>
            <person name="Andreopoulos W."/>
            <person name="Pangilinan J."/>
            <person name="LaButti K."/>
            <person name="Riley R."/>
            <person name="Lipzen A."/>
            <person name="Clum A."/>
            <person name="Drula E."/>
            <person name="Henrissat B."/>
            <person name="Kohler A."/>
            <person name="Grigoriev I.V."/>
            <person name="Martin F.M."/>
            <person name="Hacquard S."/>
        </authorList>
    </citation>
    <scope>NUCLEOTIDE SEQUENCE [LARGE SCALE GENOMIC DNA]</scope>
    <source>
        <strain evidence="5 6">MPI-CAGE-CH-0241</strain>
    </source>
</reference>
<evidence type="ECO:0000313" key="5">
    <source>
        <dbReference type="EMBL" id="KAH6892617.1"/>
    </source>
</evidence>
<proteinExistence type="inferred from homology"/>
<protein>
    <recommendedName>
        <fullName evidence="4">NmrA-like domain-containing protein</fullName>
    </recommendedName>
</protein>
<dbReference type="PANTHER" id="PTHR47706">
    <property type="entry name" value="NMRA-LIKE FAMILY PROTEIN"/>
    <property type="match status" value="1"/>
</dbReference>
<dbReference type="InterPro" id="IPR036291">
    <property type="entry name" value="NAD(P)-bd_dom_sf"/>
</dbReference>
<comment type="caution">
    <text evidence="5">The sequence shown here is derived from an EMBL/GenBank/DDBJ whole genome shotgun (WGS) entry which is preliminary data.</text>
</comment>
<dbReference type="PANTHER" id="PTHR47706:SF4">
    <property type="entry name" value="NMRA-LIKE DOMAIN-CONTAINING PROTEIN"/>
    <property type="match status" value="1"/>
</dbReference>
<keyword evidence="6" id="KW-1185">Reference proteome</keyword>
<sequence>MVRVAVAGGSGQVSREIIDALLETKKHHITILSRREAPPTTPVSSEIHWQIVDYSDKRCLIEALKGVHTLLSFVQILSDPDQGSQKNLIDAAIAAGVKRFAPSEYGSKLTTDMAWWRGKEIIREYLKAVNEKERVLEYTLFQPGLLLDYLAYPYKTAKYVDPLQTVFDLEHRRGIIVDGHEDAVMTLTTVTDVAAIVARAVDYEGMWPTTGGIRGNRVTFSQILDIGQRVRGASFTVERVKVEDLEAGNLNTSWGLEAVHQAVSADQASALLKAVSIGVLLSGPKGAWDISNEFNQLFPDYEFTAIEDFLAKAWEGKP</sequence>
<dbReference type="InterPro" id="IPR008030">
    <property type="entry name" value="NmrA-like"/>
</dbReference>
<keyword evidence="3" id="KW-0560">Oxidoreductase</keyword>
<dbReference type="OrthoDB" id="10000533at2759"/>
<gene>
    <name evidence="5" type="ORF">B0T10DRAFT_511313</name>
</gene>
<dbReference type="Proteomes" id="UP000777438">
    <property type="component" value="Unassembled WGS sequence"/>
</dbReference>
<dbReference type="Gene3D" id="3.40.50.720">
    <property type="entry name" value="NAD(P)-binding Rossmann-like Domain"/>
    <property type="match status" value="1"/>
</dbReference>
<dbReference type="InterPro" id="IPR051609">
    <property type="entry name" value="NmrA/Isoflavone_reductase-like"/>
</dbReference>
<dbReference type="SUPFAM" id="SSF51735">
    <property type="entry name" value="NAD(P)-binding Rossmann-fold domains"/>
    <property type="match status" value="1"/>
</dbReference>
<feature type="domain" description="NmrA-like" evidence="4">
    <location>
        <begin position="3"/>
        <end position="247"/>
    </location>
</feature>
<dbReference type="Gene3D" id="3.90.25.10">
    <property type="entry name" value="UDP-galactose 4-epimerase, domain 1"/>
    <property type="match status" value="1"/>
</dbReference>
<evidence type="ECO:0000256" key="1">
    <source>
        <dbReference type="ARBA" id="ARBA00005725"/>
    </source>
</evidence>
<dbReference type="EMBL" id="JAGPYM010000007">
    <property type="protein sequence ID" value="KAH6892617.1"/>
    <property type="molecule type" value="Genomic_DNA"/>
</dbReference>
<evidence type="ECO:0000256" key="3">
    <source>
        <dbReference type="ARBA" id="ARBA00023002"/>
    </source>
</evidence>
<evidence type="ECO:0000313" key="6">
    <source>
        <dbReference type="Proteomes" id="UP000777438"/>
    </source>
</evidence>
<organism evidence="5 6">
    <name type="scientific">Thelonectria olida</name>
    <dbReference type="NCBI Taxonomy" id="1576542"/>
    <lineage>
        <taxon>Eukaryota</taxon>
        <taxon>Fungi</taxon>
        <taxon>Dikarya</taxon>
        <taxon>Ascomycota</taxon>
        <taxon>Pezizomycotina</taxon>
        <taxon>Sordariomycetes</taxon>
        <taxon>Hypocreomycetidae</taxon>
        <taxon>Hypocreales</taxon>
        <taxon>Nectriaceae</taxon>
        <taxon>Thelonectria</taxon>
    </lineage>
</organism>
<evidence type="ECO:0000256" key="2">
    <source>
        <dbReference type="ARBA" id="ARBA00022857"/>
    </source>
</evidence>
<name>A0A9P9AP06_9HYPO</name>
<dbReference type="GO" id="GO:0016491">
    <property type="term" value="F:oxidoreductase activity"/>
    <property type="evidence" value="ECO:0007669"/>
    <property type="project" value="UniProtKB-KW"/>
</dbReference>
<dbReference type="Pfam" id="PF05368">
    <property type="entry name" value="NmrA"/>
    <property type="match status" value="1"/>
</dbReference>
<accession>A0A9P9AP06</accession>
<evidence type="ECO:0000259" key="4">
    <source>
        <dbReference type="Pfam" id="PF05368"/>
    </source>
</evidence>